<evidence type="ECO:0000313" key="3">
    <source>
        <dbReference type="Proteomes" id="UP000016649"/>
    </source>
</evidence>
<gene>
    <name evidence="2" type="ORF">HMPREF9193_00600</name>
</gene>
<protein>
    <recommendedName>
        <fullName evidence="4">Tetratricopeptide repeat protein</fullName>
    </recommendedName>
</protein>
<evidence type="ECO:0008006" key="4">
    <source>
        <dbReference type="Google" id="ProtNLM"/>
    </source>
</evidence>
<feature type="chain" id="PRO_5046019029" description="Tetratricopeptide repeat protein" evidence="1">
    <location>
        <begin position="35"/>
        <end position="254"/>
    </location>
</feature>
<keyword evidence="3" id="KW-1185">Reference proteome</keyword>
<comment type="caution">
    <text evidence="2">The sequence shown here is derived from an EMBL/GenBank/DDBJ whole genome shotgun (WGS) entry which is preliminary data.</text>
</comment>
<accession>A0ABN0P0A6</accession>
<keyword evidence="1" id="KW-0732">Signal</keyword>
<feature type="signal peptide" evidence="1">
    <location>
        <begin position="1"/>
        <end position="34"/>
    </location>
</feature>
<organism evidence="2 3">
    <name type="scientific">Treponema lecithinolyticum ATCC 700332</name>
    <dbReference type="NCBI Taxonomy" id="1321815"/>
    <lineage>
        <taxon>Bacteria</taxon>
        <taxon>Pseudomonadati</taxon>
        <taxon>Spirochaetota</taxon>
        <taxon>Spirochaetia</taxon>
        <taxon>Spirochaetales</taxon>
        <taxon>Treponemataceae</taxon>
        <taxon>Treponema</taxon>
    </lineage>
</organism>
<evidence type="ECO:0000256" key="1">
    <source>
        <dbReference type="SAM" id="SignalP"/>
    </source>
</evidence>
<sequence length="254" mass="27491">MTGIPLVNMRFRFTLKPLAAFFCTLCFFAAVLTAAETDTAQKQSGTLAEGDVQSVTDSLLKTLKSNAPVEKKLEASQTLAALQERLGLYADAEKTYTAAASFAGERTLSGQKMLLGSVRCALCRADVSTADFLLSTSVAPALNAADSASSGSEASYVKASAKLYALWSWIIKAQNKKELEAPLKALRSYADDQDMISVKPALLLTLYHITGEKRWAEKLKNDFPFSPEASVANGQAEFFPAPFWYFLTLQSAAD</sequence>
<dbReference type="Proteomes" id="UP000016649">
    <property type="component" value="Unassembled WGS sequence"/>
</dbReference>
<name>A0ABN0P0A6_TRELE</name>
<proteinExistence type="predicted"/>
<evidence type="ECO:0000313" key="2">
    <source>
        <dbReference type="EMBL" id="ERJ93879.1"/>
    </source>
</evidence>
<dbReference type="EMBL" id="AWVH01000013">
    <property type="protein sequence ID" value="ERJ93879.1"/>
    <property type="molecule type" value="Genomic_DNA"/>
</dbReference>
<reference evidence="2 3" key="1">
    <citation type="submission" date="2013-08" db="EMBL/GenBank/DDBJ databases">
        <authorList>
            <person name="Weinstock G."/>
            <person name="Sodergren E."/>
            <person name="Wylie T."/>
            <person name="Fulton L."/>
            <person name="Fulton R."/>
            <person name="Fronick C."/>
            <person name="O'Laughlin M."/>
            <person name="Godfrey J."/>
            <person name="Miner T."/>
            <person name="Herter B."/>
            <person name="Appelbaum E."/>
            <person name="Cordes M."/>
            <person name="Lek S."/>
            <person name="Wollam A."/>
            <person name="Pepin K.H."/>
            <person name="Palsikar V.B."/>
            <person name="Mitreva M."/>
            <person name="Wilson R.K."/>
        </authorList>
    </citation>
    <scope>NUCLEOTIDE SEQUENCE [LARGE SCALE GENOMIC DNA]</scope>
    <source>
        <strain evidence="2 3">ATCC 700332</strain>
    </source>
</reference>
<dbReference type="RefSeq" id="WP_021686448.1">
    <property type="nucleotide sequence ID" value="NZ_KI260556.1"/>
</dbReference>